<dbReference type="Proteomes" id="UP000267164">
    <property type="component" value="Chromosome"/>
</dbReference>
<feature type="region of interest" description="Disordered" evidence="1">
    <location>
        <begin position="1"/>
        <end position="34"/>
    </location>
</feature>
<dbReference type="AlphaFoldDB" id="A0A386ZKE2"/>
<protein>
    <submittedName>
        <fullName evidence="2">Uncharacterized protein</fullName>
    </submittedName>
</protein>
<feature type="compositionally biased region" description="Polar residues" evidence="1">
    <location>
        <begin position="1"/>
        <end position="12"/>
    </location>
</feature>
<evidence type="ECO:0000313" key="2">
    <source>
        <dbReference type="EMBL" id="AYF78332.1"/>
    </source>
</evidence>
<accession>A0A386ZKE2</accession>
<feature type="compositionally biased region" description="Basic and acidic residues" evidence="1">
    <location>
        <begin position="15"/>
        <end position="30"/>
    </location>
</feature>
<dbReference type="RefSeq" id="WP_120743415.1">
    <property type="nucleotide sequence ID" value="NZ_CP032568.1"/>
</dbReference>
<keyword evidence="3" id="KW-1185">Reference proteome</keyword>
<evidence type="ECO:0000256" key="1">
    <source>
        <dbReference type="SAM" id="MobiDB-lite"/>
    </source>
</evidence>
<dbReference type="EMBL" id="CP032568">
    <property type="protein sequence ID" value="AYF78332.1"/>
    <property type="molecule type" value="Genomic_DNA"/>
</dbReference>
<proteinExistence type="predicted"/>
<sequence length="77" mass="8669">MTDTDPSAQSPETVHGFHDGERVRDRRDGSTSHVRFLSLTPTERATGEYAEAEIVFDALACRFELDEHTAPHLDRLT</sequence>
<reference evidence="2 3" key="1">
    <citation type="submission" date="2018-09" db="EMBL/GenBank/DDBJ databases">
        <title>Nocardia yunnanensis sp. nov., an actinomycete isolated from a soil sample.</title>
        <authorList>
            <person name="Zhang J."/>
        </authorList>
    </citation>
    <scope>NUCLEOTIDE SEQUENCE [LARGE SCALE GENOMIC DNA]</scope>
    <source>
        <strain evidence="2 3">CFHS0054</strain>
    </source>
</reference>
<organism evidence="2 3">
    <name type="scientific">Nocardia yunnanensis</name>
    <dbReference type="NCBI Taxonomy" id="2382165"/>
    <lineage>
        <taxon>Bacteria</taxon>
        <taxon>Bacillati</taxon>
        <taxon>Actinomycetota</taxon>
        <taxon>Actinomycetes</taxon>
        <taxon>Mycobacteriales</taxon>
        <taxon>Nocardiaceae</taxon>
        <taxon>Nocardia</taxon>
    </lineage>
</organism>
<name>A0A386ZKE2_9NOCA</name>
<dbReference type="KEGG" id="nyu:D7D52_35940"/>
<gene>
    <name evidence="2" type="ORF">D7D52_35940</name>
</gene>
<evidence type="ECO:0000313" key="3">
    <source>
        <dbReference type="Proteomes" id="UP000267164"/>
    </source>
</evidence>